<evidence type="ECO:0000256" key="3">
    <source>
        <dbReference type="ARBA" id="ARBA00022963"/>
    </source>
</evidence>
<dbReference type="InterPro" id="IPR008927">
    <property type="entry name" value="6-PGluconate_DH-like_C_sf"/>
</dbReference>
<dbReference type="GO" id="GO:0003857">
    <property type="term" value="F:(3S)-3-hydroxyacyl-CoA dehydrogenase (NAD+) activity"/>
    <property type="evidence" value="ECO:0007669"/>
    <property type="project" value="UniProtKB-EC"/>
</dbReference>
<dbReference type="Gene3D" id="1.10.1040.50">
    <property type="match status" value="1"/>
</dbReference>
<evidence type="ECO:0000256" key="6">
    <source>
        <dbReference type="ARBA" id="ARBA00023098"/>
    </source>
</evidence>
<evidence type="ECO:0000256" key="2">
    <source>
        <dbReference type="ARBA" id="ARBA00022832"/>
    </source>
</evidence>
<gene>
    <name evidence="10" type="ORF">Strain138_000192</name>
    <name evidence="11" type="ORF">Strain318_000192</name>
</gene>
<dbReference type="PANTHER" id="PTHR48075:SF7">
    <property type="entry name" value="3-HYDROXYACYL-COA DEHYDROGENASE-RELATED"/>
    <property type="match status" value="1"/>
</dbReference>
<dbReference type="InterPro" id="IPR029045">
    <property type="entry name" value="ClpP/crotonase-like_dom_sf"/>
</dbReference>
<feature type="domain" description="3-hydroxyacyl-CoA dehydrogenase NAD binding" evidence="9">
    <location>
        <begin position="5"/>
        <end position="190"/>
    </location>
</feature>
<evidence type="ECO:0000256" key="4">
    <source>
        <dbReference type="ARBA" id="ARBA00023002"/>
    </source>
</evidence>
<protein>
    <submittedName>
        <fullName evidence="11">3-hydroxyacyl-CoA dehydrogenase/enoyl-CoA hydratase family protein</fullName>
    </submittedName>
</protein>
<evidence type="ECO:0000313" key="12">
    <source>
        <dbReference type="Proteomes" id="UP001229955"/>
    </source>
</evidence>
<evidence type="ECO:0000256" key="1">
    <source>
        <dbReference type="ARBA" id="ARBA00005005"/>
    </source>
</evidence>
<evidence type="ECO:0000259" key="9">
    <source>
        <dbReference type="Pfam" id="PF02737"/>
    </source>
</evidence>
<reference evidence="11" key="1">
    <citation type="submission" date="2023-07" db="EMBL/GenBank/DDBJ databases">
        <authorList>
            <person name="Haufschild T."/>
            <person name="Kallscheuer N."/>
            <person name="Hammer J."/>
            <person name="Kohn T."/>
            <person name="Kabuu M."/>
            <person name="Jogler M."/>
            <person name="Wohfarth N."/>
            <person name="Heuer A."/>
            <person name="Rohde M."/>
            <person name="van Teeseling M.C.F."/>
            <person name="Jogler C."/>
        </authorList>
    </citation>
    <scope>NUCLEOTIDE SEQUENCE</scope>
    <source>
        <strain evidence="10">Strain 138</strain>
        <strain evidence="11">Strain 318</strain>
    </source>
</reference>
<dbReference type="Pfam" id="PF00378">
    <property type="entry name" value="ECH_1"/>
    <property type="match status" value="1"/>
</dbReference>
<dbReference type="AlphaFoldDB" id="A0AA49JXW1"/>
<dbReference type="GO" id="GO:0016042">
    <property type="term" value="P:lipid catabolic process"/>
    <property type="evidence" value="ECO:0007669"/>
    <property type="project" value="UniProtKB-KW"/>
</dbReference>
<keyword evidence="3" id="KW-0442">Lipid degradation</keyword>
<dbReference type="GO" id="GO:0006631">
    <property type="term" value="P:fatty acid metabolic process"/>
    <property type="evidence" value="ECO:0007669"/>
    <property type="project" value="UniProtKB-KW"/>
</dbReference>
<keyword evidence="12" id="KW-1185">Reference proteome</keyword>
<dbReference type="Pfam" id="PF02737">
    <property type="entry name" value="3HCDH_N"/>
    <property type="match status" value="1"/>
</dbReference>
<dbReference type="InterPro" id="IPR006108">
    <property type="entry name" value="3HC_DH_C"/>
</dbReference>
<dbReference type="Gene3D" id="3.90.226.10">
    <property type="entry name" value="2-enoyl-CoA Hydratase, Chain A, domain 1"/>
    <property type="match status" value="1"/>
</dbReference>
<dbReference type="InterPro" id="IPR036291">
    <property type="entry name" value="NAD(P)-bd_dom_sf"/>
</dbReference>
<name>A0AA49JXW1_9BACT</name>
<keyword evidence="2" id="KW-0276">Fatty acid metabolism</keyword>
<dbReference type="SUPFAM" id="SSF48179">
    <property type="entry name" value="6-phosphogluconate dehydrogenase C-terminal domain-like"/>
    <property type="match status" value="2"/>
</dbReference>
<keyword evidence="4" id="KW-0560">Oxidoreductase</keyword>
<dbReference type="SUPFAM" id="SSF51735">
    <property type="entry name" value="NAD(P)-binding Rossmann-fold domains"/>
    <property type="match status" value="1"/>
</dbReference>
<dbReference type="GO" id="GO:0070403">
    <property type="term" value="F:NAD+ binding"/>
    <property type="evidence" value="ECO:0007669"/>
    <property type="project" value="InterPro"/>
</dbReference>
<dbReference type="RefSeq" id="WP_367886669.1">
    <property type="nucleotide sequence ID" value="NZ_CP130612.1"/>
</dbReference>
<accession>A0AA49JXW1</accession>
<feature type="domain" description="3-hydroxyacyl-CoA dehydrogenase C-terminal" evidence="8">
    <location>
        <begin position="193"/>
        <end position="288"/>
    </location>
</feature>
<evidence type="ECO:0000256" key="7">
    <source>
        <dbReference type="ARBA" id="ARBA00049556"/>
    </source>
</evidence>
<comment type="catalytic activity">
    <reaction evidence="7">
        <text>a (3S)-3-hydroxyacyl-CoA + NAD(+) = a 3-oxoacyl-CoA + NADH + H(+)</text>
        <dbReference type="Rhea" id="RHEA:22432"/>
        <dbReference type="ChEBI" id="CHEBI:15378"/>
        <dbReference type="ChEBI" id="CHEBI:57318"/>
        <dbReference type="ChEBI" id="CHEBI:57540"/>
        <dbReference type="ChEBI" id="CHEBI:57945"/>
        <dbReference type="ChEBI" id="CHEBI:90726"/>
        <dbReference type="EC" id="1.1.1.35"/>
    </reaction>
</comment>
<dbReference type="EMBL" id="CP130612">
    <property type="protein sequence ID" value="WKW10959.1"/>
    <property type="molecule type" value="Genomic_DNA"/>
</dbReference>
<keyword evidence="6" id="KW-0443">Lipid metabolism</keyword>
<dbReference type="InterPro" id="IPR001753">
    <property type="entry name" value="Enoyl-CoA_hydra/iso"/>
</dbReference>
<dbReference type="EMBL" id="CP130613">
    <property type="protein sequence ID" value="WKW13868.1"/>
    <property type="molecule type" value="Genomic_DNA"/>
</dbReference>
<dbReference type="CDD" id="cd06558">
    <property type="entry name" value="crotonase-like"/>
    <property type="match status" value="1"/>
</dbReference>
<evidence type="ECO:0000256" key="5">
    <source>
        <dbReference type="ARBA" id="ARBA00023027"/>
    </source>
</evidence>
<organism evidence="11 12">
    <name type="scientific">Pseudogemmatithrix spongiicola</name>
    <dbReference type="NCBI Taxonomy" id="3062599"/>
    <lineage>
        <taxon>Bacteria</taxon>
        <taxon>Pseudomonadati</taxon>
        <taxon>Gemmatimonadota</taxon>
        <taxon>Gemmatimonadia</taxon>
        <taxon>Gemmatimonadales</taxon>
        <taxon>Gemmatimonadaceae</taxon>
        <taxon>Pseudogemmatithrix</taxon>
    </lineage>
</organism>
<dbReference type="Gene3D" id="3.40.50.720">
    <property type="entry name" value="NAD(P)-binding Rossmann-like Domain"/>
    <property type="match status" value="1"/>
</dbReference>
<comment type="pathway">
    <text evidence="1">Lipid metabolism; fatty acid beta-oxidation.</text>
</comment>
<dbReference type="Pfam" id="PF00725">
    <property type="entry name" value="3HCDH"/>
    <property type="match status" value="2"/>
</dbReference>
<dbReference type="PANTHER" id="PTHR48075">
    <property type="entry name" value="3-HYDROXYACYL-COA DEHYDROGENASE FAMILY PROTEIN"/>
    <property type="match status" value="1"/>
</dbReference>
<dbReference type="SUPFAM" id="SSF52096">
    <property type="entry name" value="ClpP/crotonase"/>
    <property type="match status" value="1"/>
</dbReference>
<proteinExistence type="predicted"/>
<feature type="domain" description="3-hydroxyacyl-CoA dehydrogenase C-terminal" evidence="8">
    <location>
        <begin position="345"/>
        <end position="402"/>
    </location>
</feature>
<keyword evidence="5" id="KW-0520">NAD</keyword>
<evidence type="ECO:0000259" key="8">
    <source>
        <dbReference type="Pfam" id="PF00725"/>
    </source>
</evidence>
<evidence type="ECO:0000313" key="11">
    <source>
        <dbReference type="EMBL" id="WKW13868.1"/>
    </source>
</evidence>
<evidence type="ECO:0000313" key="10">
    <source>
        <dbReference type="EMBL" id="WKW10959.1"/>
    </source>
</evidence>
<accession>A0AA49JS33</accession>
<dbReference type="Proteomes" id="UP001229955">
    <property type="component" value="Chromosome"/>
</dbReference>
<dbReference type="KEGG" id="pspc:Strain318_000192"/>
<sequence length="774" mass="83730">MRITKVGVIGAGAMGAGIAALAASAGLPVVLLDIPGHDDPTHPDRSKPAREGLDRVRKAKPAAFMDASAASRITTGNTADHLALLADCSWICEAIIEKPAPKQELFAKLESLAPDAIVTSNTSGIPMAILLEGRSKRFRERFLGTHYFNPPRYMHLLELIPTPETHDEVLSSIRHFQERILGKGIVLAKDVPGFVANRLGVHGMVVAGRLMVKHELSIPAVDTLTGALIGRAKTATFRTGDLSGLDVLVHVTAGLSQTTGEDLALVPFVHELVKQGRLGDKTRQGFYKKDKQDILALDWKTLEYQNVGRYTTDAIDAILKKPLTERLRAARDLPGKDGDFLRELLVEQCHYACTLAPELAFDLAAIDRAMEWGYGWELGPFKAMDAFGLDWLRSAIQQQGKSVPDLLARAGNAFYADVNGSTLVPSLGENNRVAVPAIPGQIALGHLRRAGKVVRENAEARVIDLGHDVACLEFCGKMNTLGVGVMDLAEWALDYGVKNGLAGLVIGNDDPRTFTAGANLAGPRQLLEKGDWKSLEMLTKRFQDTVMSFRFAPIPVVAAPFGLTLGGGCEISLHCDRIQAHAELYMGLVEVGVGLIPGGGGTKELAFRFTNALAPYEEADAFEGLKRAFKLIALAQTSTSAHEARSMGFLRPIADRITMNRDVLIADAKARVLDLAPDYVAPTMRKMTSMGRAAVANLDYALWSFKEAGQASDHDLRIGHEVAVILAGGDGPPREVTEQDLLDLERDAFLRLLGTKETQARIAHTLTTGKPLRN</sequence>
<dbReference type="InterPro" id="IPR006176">
    <property type="entry name" value="3-OHacyl-CoA_DH_NAD-bd"/>
</dbReference>